<dbReference type="SUPFAM" id="SSF51261">
    <property type="entry name" value="Duplicated hybrid motif"/>
    <property type="match status" value="1"/>
</dbReference>
<dbReference type="PANTHER" id="PTHR21666">
    <property type="entry name" value="PEPTIDASE-RELATED"/>
    <property type="match status" value="1"/>
</dbReference>
<dbReference type="InterPro" id="IPR016047">
    <property type="entry name" value="M23ase_b-sheet_dom"/>
</dbReference>
<keyword evidence="3" id="KW-0812">Transmembrane</keyword>
<proteinExistence type="predicted"/>
<evidence type="ECO:0000313" key="5">
    <source>
        <dbReference type="EMBL" id="XDK25790.1"/>
    </source>
</evidence>
<dbReference type="KEGG" id="vih:AB0763_03855"/>
<name>A0AB39HGQ8_9VIBR</name>
<evidence type="ECO:0000256" key="3">
    <source>
        <dbReference type="SAM" id="Phobius"/>
    </source>
</evidence>
<evidence type="ECO:0000259" key="4">
    <source>
        <dbReference type="Pfam" id="PF01551"/>
    </source>
</evidence>
<reference evidence="5" key="1">
    <citation type="submission" date="2024-07" db="EMBL/GenBank/DDBJ databases">
        <title>Genome Analysis of a Potential Novel Vibrio Species Secreting pH- and Thermo-stable Alginate Lyase and its Application in Producing Alginate Oligosaccharides.</title>
        <authorList>
            <person name="Huang H."/>
            <person name="Bao K."/>
        </authorList>
    </citation>
    <scope>NUCLEOTIDE SEQUENCE</scope>
    <source>
        <strain evidence="5">HB236076</strain>
    </source>
</reference>
<dbReference type="RefSeq" id="WP_306101231.1">
    <property type="nucleotide sequence ID" value="NZ_CP162601.1"/>
</dbReference>
<evidence type="ECO:0000256" key="2">
    <source>
        <dbReference type="SAM" id="Coils"/>
    </source>
</evidence>
<dbReference type="InterPro" id="IPR011055">
    <property type="entry name" value="Dup_hybrid_motif"/>
</dbReference>
<accession>A0AB39HGQ8</accession>
<dbReference type="Pfam" id="PF01551">
    <property type="entry name" value="Peptidase_M23"/>
    <property type="match status" value="1"/>
</dbReference>
<dbReference type="FunFam" id="2.70.70.10:FF:000006">
    <property type="entry name" value="M23 family peptidase"/>
    <property type="match status" value="1"/>
</dbReference>
<dbReference type="PANTHER" id="PTHR21666:SF289">
    <property type="entry name" value="L-ALA--D-GLU ENDOPEPTIDASE"/>
    <property type="match status" value="1"/>
</dbReference>
<dbReference type="Gene3D" id="2.70.70.10">
    <property type="entry name" value="Glucose Permease (Domain IIA)"/>
    <property type="match status" value="1"/>
</dbReference>
<evidence type="ECO:0000256" key="1">
    <source>
        <dbReference type="ARBA" id="ARBA00022729"/>
    </source>
</evidence>
<dbReference type="InterPro" id="IPR050570">
    <property type="entry name" value="Cell_wall_metabolism_enzyme"/>
</dbReference>
<keyword evidence="1" id="KW-0732">Signal</keyword>
<keyword evidence="2" id="KW-0175">Coiled coil</keyword>
<sequence>MKNTLLIHIPTRQGTVSYSCTRARLLALLLMMWAVLGAVAWFIYQTTLSQSASYQVISQLEKQLTDTQRQLTNHKKKLAKTTQDNQRLLLDLEDKNQQLDGMVERLDEVEMVLGLQQPEQDASSATLETRLDTAAIDSAVRATLFRLLPNDSPVAYNRISSPFGSRINPVTQQRHFHSGIDLTCQPGETIHAAADGVVESVRPGNQGYGNYLTVRHTFGFMSLYAHMKSFQAKSGQFVSKGDVIGVCGNTGRSTGPHLHFEVRFLGRALDPIHFIEWSPENFTPLFEQEEKVQWSTLVNLIDNVVRLQSRLVNHEQPNTDVSLAQDDTKESPK</sequence>
<organism evidence="5">
    <name type="scientific">Vibrio sp. HB236076</name>
    <dbReference type="NCBI Taxonomy" id="3232307"/>
    <lineage>
        <taxon>Bacteria</taxon>
        <taxon>Pseudomonadati</taxon>
        <taxon>Pseudomonadota</taxon>
        <taxon>Gammaproteobacteria</taxon>
        <taxon>Vibrionales</taxon>
        <taxon>Vibrionaceae</taxon>
        <taxon>Vibrio</taxon>
    </lineage>
</organism>
<protein>
    <submittedName>
        <fullName evidence="5">Peptidoglycan DD-metalloendopeptidase family protein</fullName>
    </submittedName>
</protein>
<dbReference type="GO" id="GO:0004222">
    <property type="term" value="F:metalloendopeptidase activity"/>
    <property type="evidence" value="ECO:0007669"/>
    <property type="project" value="TreeGrafter"/>
</dbReference>
<feature type="transmembrane region" description="Helical" evidence="3">
    <location>
        <begin position="25"/>
        <end position="44"/>
    </location>
</feature>
<dbReference type="CDD" id="cd12797">
    <property type="entry name" value="M23_peptidase"/>
    <property type="match status" value="1"/>
</dbReference>
<feature type="coiled-coil region" evidence="2">
    <location>
        <begin position="57"/>
        <end position="112"/>
    </location>
</feature>
<keyword evidence="3" id="KW-0472">Membrane</keyword>
<feature type="domain" description="M23ase beta-sheet core" evidence="4">
    <location>
        <begin position="176"/>
        <end position="271"/>
    </location>
</feature>
<dbReference type="EMBL" id="CP162601">
    <property type="protein sequence ID" value="XDK25790.1"/>
    <property type="molecule type" value="Genomic_DNA"/>
</dbReference>
<keyword evidence="3" id="KW-1133">Transmembrane helix</keyword>
<gene>
    <name evidence="5" type="ORF">AB0763_03855</name>
</gene>
<dbReference type="AlphaFoldDB" id="A0AB39HGQ8"/>